<dbReference type="Gene3D" id="1.10.510.10">
    <property type="entry name" value="Transferase(Phosphotransferase) domain 1"/>
    <property type="match status" value="2"/>
</dbReference>
<evidence type="ECO:0000256" key="2">
    <source>
        <dbReference type="ARBA" id="ARBA00022527"/>
    </source>
</evidence>
<evidence type="ECO:0000256" key="5">
    <source>
        <dbReference type="ARBA" id="ARBA00022777"/>
    </source>
</evidence>
<proteinExistence type="predicted"/>
<feature type="binding site" evidence="7">
    <location>
        <position position="125"/>
    </location>
    <ligand>
        <name>ATP</name>
        <dbReference type="ChEBI" id="CHEBI:30616"/>
    </ligand>
</feature>
<evidence type="ECO:0000256" key="7">
    <source>
        <dbReference type="PROSITE-ProRule" id="PRU10141"/>
    </source>
</evidence>
<comment type="caution">
    <text evidence="10">The sequence shown here is derived from an EMBL/GenBank/DDBJ whole genome shotgun (WGS) entry which is preliminary data.</text>
</comment>
<dbReference type="GO" id="GO:0004674">
    <property type="term" value="F:protein serine/threonine kinase activity"/>
    <property type="evidence" value="ECO:0007669"/>
    <property type="project" value="UniProtKB-KW"/>
</dbReference>
<keyword evidence="2" id="KW-0723">Serine/threonine-protein kinase</keyword>
<dbReference type="SMART" id="SM00220">
    <property type="entry name" value="S_TKc"/>
    <property type="match status" value="1"/>
</dbReference>
<dbReference type="InterPro" id="IPR008271">
    <property type="entry name" value="Ser/Thr_kinase_AS"/>
</dbReference>
<dbReference type="PANTHER" id="PTHR44167:SF23">
    <property type="entry name" value="CDC7 KINASE, ISOFORM A-RELATED"/>
    <property type="match status" value="1"/>
</dbReference>
<evidence type="ECO:0000256" key="6">
    <source>
        <dbReference type="ARBA" id="ARBA00022840"/>
    </source>
</evidence>
<dbReference type="PROSITE" id="PS00108">
    <property type="entry name" value="PROTEIN_KINASE_ST"/>
    <property type="match status" value="1"/>
</dbReference>
<keyword evidence="10" id="KW-0132">Cell division</keyword>
<keyword evidence="10" id="KW-0131">Cell cycle</keyword>
<evidence type="ECO:0000256" key="8">
    <source>
        <dbReference type="SAM" id="MobiDB-lite"/>
    </source>
</evidence>
<evidence type="ECO:0000256" key="4">
    <source>
        <dbReference type="ARBA" id="ARBA00022741"/>
    </source>
</evidence>
<feature type="compositionally biased region" description="Polar residues" evidence="8">
    <location>
        <begin position="331"/>
        <end position="358"/>
    </location>
</feature>
<evidence type="ECO:0000256" key="1">
    <source>
        <dbReference type="ARBA" id="ARBA00012513"/>
    </source>
</evidence>
<dbReference type="PROSITE" id="PS50011">
    <property type="entry name" value="PROTEIN_KINASE_DOM"/>
    <property type="match status" value="1"/>
</dbReference>
<keyword evidence="5 10" id="KW-0418">Kinase</keyword>
<dbReference type="PANTHER" id="PTHR44167">
    <property type="entry name" value="OVARIAN-SPECIFIC SERINE/THREONINE-PROTEIN KINASE LOK-RELATED"/>
    <property type="match status" value="1"/>
</dbReference>
<sequence>MNVGCEAEKLDNSKTNEIEYENQRQCADDQNDEIQRKVIDGPTEIADTKQEAAPVAEKTTEEVQQADMPSSPCAIEEEIQALLENVPEISNHFTILDKIGEGAFSSVFLACLKHYPEVSERFALKHILPTTHPARIENELRCLLKLGGQDNVMGVKLCFRNKDHVVIVMDHFPHEKFQDVITVMSPEEARDYMKNLLIALRRIHQYKVIHRDVKPSNFLYNREKKLQLSKICGCTSRNRLQAEFVITSSSTYYSKSNEPCWLEKSDQTSPPVLENQAAASRSLHFSCHPSEDFSRSLTIEAQYSLVDFGLASGKFLIDRDGEKFGRLSCAPPSTSSTRVPLSPSKANIDQSNKVSPSFSKPSGSIPLPSLPKKPPAFAVPSCSSKVFLERSGLCDCLGKPQICSLCVARKNQMAPRAGTAGFRALEVLLKSPSQDTAIDIWSAGTIFLSVLSARYPFFRAQDDMGYLAQIISLLGSTACINAASSFGKVLTLSESMPATDLHGTCRTLRATQMASSCLGTSCTHQEHLTLVQLWTAISQKPFDLLTRMLDPNPYTRITAEEALKHPYFTEAGPS</sequence>
<evidence type="ECO:0000259" key="9">
    <source>
        <dbReference type="PROSITE" id="PS50011"/>
    </source>
</evidence>
<dbReference type="EMBL" id="BMAT01001458">
    <property type="protein sequence ID" value="GFR85930.1"/>
    <property type="molecule type" value="Genomic_DNA"/>
</dbReference>
<dbReference type="GO" id="GO:0044773">
    <property type="term" value="P:mitotic DNA damage checkpoint signaling"/>
    <property type="evidence" value="ECO:0007669"/>
    <property type="project" value="TreeGrafter"/>
</dbReference>
<dbReference type="EC" id="2.7.11.1" evidence="1"/>
<dbReference type="InterPro" id="IPR000719">
    <property type="entry name" value="Prot_kinase_dom"/>
</dbReference>
<dbReference type="InterPro" id="IPR017441">
    <property type="entry name" value="Protein_kinase_ATP_BS"/>
</dbReference>
<reference evidence="10 11" key="1">
    <citation type="journal article" date="2021" name="Elife">
        <title>Chloroplast acquisition without the gene transfer in kleptoplastic sea slugs, Plakobranchus ocellatus.</title>
        <authorList>
            <person name="Maeda T."/>
            <person name="Takahashi S."/>
            <person name="Yoshida T."/>
            <person name="Shimamura S."/>
            <person name="Takaki Y."/>
            <person name="Nagai Y."/>
            <person name="Toyoda A."/>
            <person name="Suzuki Y."/>
            <person name="Arimoto A."/>
            <person name="Ishii H."/>
            <person name="Satoh N."/>
            <person name="Nishiyama T."/>
            <person name="Hasebe M."/>
            <person name="Maruyama T."/>
            <person name="Minagawa J."/>
            <person name="Obokata J."/>
            <person name="Shigenobu S."/>
        </authorList>
    </citation>
    <scope>NUCLEOTIDE SEQUENCE [LARGE SCALE GENOMIC DNA]</scope>
</reference>
<dbReference type="AlphaFoldDB" id="A0AAV4GLJ8"/>
<name>A0AAV4GLJ8_9GAST</name>
<keyword evidence="11" id="KW-1185">Reference proteome</keyword>
<gene>
    <name evidence="10" type="ORF">ElyMa_000708000</name>
</gene>
<dbReference type="CDD" id="cd14019">
    <property type="entry name" value="STKc_Cdc7"/>
    <property type="match status" value="1"/>
</dbReference>
<evidence type="ECO:0000313" key="10">
    <source>
        <dbReference type="EMBL" id="GFR85930.1"/>
    </source>
</evidence>
<evidence type="ECO:0000256" key="3">
    <source>
        <dbReference type="ARBA" id="ARBA00022679"/>
    </source>
</evidence>
<feature type="region of interest" description="Disordered" evidence="8">
    <location>
        <begin position="329"/>
        <end position="365"/>
    </location>
</feature>
<dbReference type="PROSITE" id="PS00107">
    <property type="entry name" value="PROTEIN_KINASE_ATP"/>
    <property type="match status" value="1"/>
</dbReference>
<accession>A0AAV4GLJ8</accession>
<dbReference type="SUPFAM" id="SSF56112">
    <property type="entry name" value="Protein kinase-like (PK-like)"/>
    <property type="match status" value="1"/>
</dbReference>
<dbReference type="Proteomes" id="UP000762676">
    <property type="component" value="Unassembled WGS sequence"/>
</dbReference>
<protein>
    <recommendedName>
        <fullName evidence="1">non-specific serine/threonine protein kinase</fullName>
        <ecNumber evidence="1">2.7.11.1</ecNumber>
    </recommendedName>
</protein>
<keyword evidence="4 7" id="KW-0547">Nucleotide-binding</keyword>
<dbReference type="GO" id="GO:0051301">
    <property type="term" value="P:cell division"/>
    <property type="evidence" value="ECO:0007669"/>
    <property type="project" value="UniProtKB-KW"/>
</dbReference>
<organism evidence="10 11">
    <name type="scientific">Elysia marginata</name>
    <dbReference type="NCBI Taxonomy" id="1093978"/>
    <lineage>
        <taxon>Eukaryota</taxon>
        <taxon>Metazoa</taxon>
        <taxon>Spiralia</taxon>
        <taxon>Lophotrochozoa</taxon>
        <taxon>Mollusca</taxon>
        <taxon>Gastropoda</taxon>
        <taxon>Heterobranchia</taxon>
        <taxon>Euthyneura</taxon>
        <taxon>Panpulmonata</taxon>
        <taxon>Sacoglossa</taxon>
        <taxon>Placobranchoidea</taxon>
        <taxon>Plakobranchidae</taxon>
        <taxon>Elysia</taxon>
    </lineage>
</organism>
<dbReference type="GO" id="GO:0005634">
    <property type="term" value="C:nucleus"/>
    <property type="evidence" value="ECO:0007669"/>
    <property type="project" value="TreeGrafter"/>
</dbReference>
<keyword evidence="6 7" id="KW-0067">ATP-binding</keyword>
<feature type="domain" description="Protein kinase" evidence="9">
    <location>
        <begin position="93"/>
        <end position="568"/>
    </location>
</feature>
<dbReference type="Gene3D" id="3.30.200.20">
    <property type="entry name" value="Phosphorylase Kinase, domain 1"/>
    <property type="match status" value="1"/>
</dbReference>
<dbReference type="GO" id="GO:0005524">
    <property type="term" value="F:ATP binding"/>
    <property type="evidence" value="ECO:0007669"/>
    <property type="project" value="UniProtKB-UniRule"/>
</dbReference>
<dbReference type="Pfam" id="PF00069">
    <property type="entry name" value="Pkinase"/>
    <property type="match status" value="2"/>
</dbReference>
<keyword evidence="3" id="KW-0808">Transferase</keyword>
<dbReference type="InterPro" id="IPR011009">
    <property type="entry name" value="Kinase-like_dom_sf"/>
</dbReference>
<evidence type="ECO:0000313" key="11">
    <source>
        <dbReference type="Proteomes" id="UP000762676"/>
    </source>
</evidence>